<keyword evidence="2" id="KW-1185">Reference proteome</keyword>
<organism evidence="1 2">
    <name type="scientific">Streptomyces triticiradicis</name>
    <dbReference type="NCBI Taxonomy" id="2651189"/>
    <lineage>
        <taxon>Bacteria</taxon>
        <taxon>Bacillati</taxon>
        <taxon>Actinomycetota</taxon>
        <taxon>Actinomycetes</taxon>
        <taxon>Kitasatosporales</taxon>
        <taxon>Streptomycetaceae</taxon>
        <taxon>Streptomyces</taxon>
    </lineage>
</organism>
<dbReference type="RefSeq" id="WP_151474154.1">
    <property type="nucleotide sequence ID" value="NZ_WBKG01000050.1"/>
</dbReference>
<dbReference type="InterPro" id="IPR049511">
    <property type="entry name" value="PGH-like_rpt"/>
</dbReference>
<name>A0A7J5D3R0_9ACTN</name>
<gene>
    <name evidence="1" type="ORF">F8144_38980</name>
</gene>
<dbReference type="Proteomes" id="UP000442990">
    <property type="component" value="Unassembled WGS sequence"/>
</dbReference>
<evidence type="ECO:0000313" key="2">
    <source>
        <dbReference type="Proteomes" id="UP000442990"/>
    </source>
</evidence>
<proteinExistence type="predicted"/>
<reference evidence="1 2" key="1">
    <citation type="submission" date="2019-09" db="EMBL/GenBank/DDBJ databases">
        <title>Isolation and identification of active actinomycetes.</title>
        <authorList>
            <person name="Yu Z."/>
            <person name="Han C."/>
            <person name="Yu B."/>
        </authorList>
    </citation>
    <scope>NUCLEOTIDE SEQUENCE [LARGE SCALE GENOMIC DNA]</scope>
    <source>
        <strain evidence="1 2">NEAU-H2</strain>
    </source>
</reference>
<evidence type="ECO:0000313" key="1">
    <source>
        <dbReference type="EMBL" id="KAB1978646.1"/>
    </source>
</evidence>
<sequence>MTQEETPRFASIWVQQGGPAVEARHNLDSDQHQQAVTDLFNSGFRPICVSGYTINNKPHFASIWEQQDGPAMVERHNETSEQFAQTASDLYPKGFAPVYVDIYTVDNERRYATIWMQADPEMRLEWRDNQDRTDYLYATNVFGDDGLRPVCVTSYATSEGVRHTGIWQLETNSAWYYALNRNHDEHQLVVDKCFSNGYRPVFVGGYTRNDEPRLHSIWLKEGGPPVQTRHGQSADQYQQTVNDLFSNGFRPICVTGY</sequence>
<dbReference type="Pfam" id="PF17660">
    <property type="entry name" value="BTRD1"/>
    <property type="match status" value="5"/>
</dbReference>
<dbReference type="AlphaFoldDB" id="A0A7J5D3R0"/>
<dbReference type="EMBL" id="WBKG01000050">
    <property type="protein sequence ID" value="KAB1978646.1"/>
    <property type="molecule type" value="Genomic_DNA"/>
</dbReference>
<accession>A0A7J5D3R0</accession>
<comment type="caution">
    <text evidence="1">The sequence shown here is derived from an EMBL/GenBank/DDBJ whole genome shotgun (WGS) entry which is preliminary data.</text>
</comment>
<protein>
    <submittedName>
        <fullName evidence="1">Uncharacterized protein</fullName>
    </submittedName>
</protein>